<gene>
    <name evidence="2" type="ORF">EYF80_044549</name>
</gene>
<dbReference type="Proteomes" id="UP000314294">
    <property type="component" value="Unassembled WGS sequence"/>
</dbReference>
<keyword evidence="3" id="KW-1185">Reference proteome</keyword>
<dbReference type="AlphaFoldDB" id="A0A4Z2FWF1"/>
<evidence type="ECO:0000313" key="2">
    <source>
        <dbReference type="EMBL" id="TNN45251.1"/>
    </source>
</evidence>
<evidence type="ECO:0000256" key="1">
    <source>
        <dbReference type="SAM" id="MobiDB-lite"/>
    </source>
</evidence>
<accession>A0A4Z2FWF1</accession>
<organism evidence="2 3">
    <name type="scientific">Liparis tanakae</name>
    <name type="common">Tanaka's snailfish</name>
    <dbReference type="NCBI Taxonomy" id="230148"/>
    <lineage>
        <taxon>Eukaryota</taxon>
        <taxon>Metazoa</taxon>
        <taxon>Chordata</taxon>
        <taxon>Craniata</taxon>
        <taxon>Vertebrata</taxon>
        <taxon>Euteleostomi</taxon>
        <taxon>Actinopterygii</taxon>
        <taxon>Neopterygii</taxon>
        <taxon>Teleostei</taxon>
        <taxon>Neoteleostei</taxon>
        <taxon>Acanthomorphata</taxon>
        <taxon>Eupercaria</taxon>
        <taxon>Perciformes</taxon>
        <taxon>Cottioidei</taxon>
        <taxon>Cottales</taxon>
        <taxon>Liparidae</taxon>
        <taxon>Liparis</taxon>
    </lineage>
</organism>
<reference evidence="2 3" key="1">
    <citation type="submission" date="2019-03" db="EMBL/GenBank/DDBJ databases">
        <title>First draft genome of Liparis tanakae, snailfish: a comprehensive survey of snailfish specific genes.</title>
        <authorList>
            <person name="Kim W."/>
            <person name="Song I."/>
            <person name="Jeong J.-H."/>
            <person name="Kim D."/>
            <person name="Kim S."/>
            <person name="Ryu S."/>
            <person name="Song J.Y."/>
            <person name="Lee S.K."/>
        </authorList>
    </citation>
    <scope>NUCLEOTIDE SEQUENCE [LARGE SCALE GENOMIC DNA]</scope>
    <source>
        <tissue evidence="2">Muscle</tissue>
    </source>
</reference>
<protein>
    <submittedName>
        <fullName evidence="2">Uncharacterized protein</fullName>
    </submittedName>
</protein>
<evidence type="ECO:0000313" key="3">
    <source>
        <dbReference type="Proteomes" id="UP000314294"/>
    </source>
</evidence>
<feature type="region of interest" description="Disordered" evidence="1">
    <location>
        <begin position="1"/>
        <end position="56"/>
    </location>
</feature>
<dbReference type="EMBL" id="SRLO01000857">
    <property type="protein sequence ID" value="TNN45251.1"/>
    <property type="molecule type" value="Genomic_DNA"/>
</dbReference>
<feature type="compositionally biased region" description="Basic and acidic residues" evidence="1">
    <location>
        <begin position="23"/>
        <end position="36"/>
    </location>
</feature>
<sequence>MPNVGPDVAHFNMVKPNAARGGKKNESESKQVHDGDLASDLSSGDTTHGDGLGSNPALSLADMQKLLAGMEERIISTLTAQISANHATIARHV</sequence>
<proteinExistence type="predicted"/>
<name>A0A4Z2FWF1_9TELE</name>
<comment type="caution">
    <text evidence="2">The sequence shown here is derived from an EMBL/GenBank/DDBJ whole genome shotgun (WGS) entry which is preliminary data.</text>
</comment>